<dbReference type="RefSeq" id="WP_014325579.1">
    <property type="nucleotide sequence ID" value="NZ_AP017318.1"/>
</dbReference>
<comment type="catalytic activity">
    <reaction evidence="9 10">
        <text>tRNA(Ile) + L-isoleucine + ATP = L-isoleucyl-tRNA(Ile) + AMP + diphosphate</text>
        <dbReference type="Rhea" id="RHEA:11060"/>
        <dbReference type="Rhea" id="RHEA-COMP:9666"/>
        <dbReference type="Rhea" id="RHEA-COMP:9695"/>
        <dbReference type="ChEBI" id="CHEBI:30616"/>
        <dbReference type="ChEBI" id="CHEBI:33019"/>
        <dbReference type="ChEBI" id="CHEBI:58045"/>
        <dbReference type="ChEBI" id="CHEBI:78442"/>
        <dbReference type="ChEBI" id="CHEBI:78528"/>
        <dbReference type="ChEBI" id="CHEBI:456215"/>
        <dbReference type="EC" id="6.1.1.5"/>
    </reaction>
</comment>
<feature type="binding site" evidence="10">
    <location>
        <position position="890"/>
    </location>
    <ligand>
        <name>Zn(2+)</name>
        <dbReference type="ChEBI" id="CHEBI:29105"/>
    </ligand>
</feature>
<dbReference type="InterPro" id="IPR009008">
    <property type="entry name" value="Val/Leu/Ile-tRNA-synth_edit"/>
</dbReference>
<dbReference type="InterPro" id="IPR033708">
    <property type="entry name" value="Anticodon_Ile_BEm"/>
</dbReference>
<dbReference type="InterPro" id="IPR013155">
    <property type="entry name" value="M/V/L/I-tRNA-synth_anticd-bd"/>
</dbReference>
<feature type="binding site" evidence="10">
    <location>
        <position position="871"/>
    </location>
    <ligand>
        <name>Zn(2+)</name>
        <dbReference type="ChEBI" id="CHEBI:29105"/>
    </ligand>
</feature>
<dbReference type="Pfam" id="PF08264">
    <property type="entry name" value="Anticodon_1"/>
    <property type="match status" value="1"/>
</dbReference>
<keyword evidence="3 10" id="KW-0436">Ligase</keyword>
<dbReference type="GO" id="GO:0005829">
    <property type="term" value="C:cytosol"/>
    <property type="evidence" value="ECO:0007669"/>
    <property type="project" value="TreeGrafter"/>
</dbReference>
<dbReference type="CDD" id="cd07960">
    <property type="entry name" value="Anticodon_Ia_Ile_BEm"/>
    <property type="match status" value="1"/>
</dbReference>
<comment type="similarity">
    <text evidence="1 10">Belongs to the class-I aminoacyl-tRNA synthetase family. IleS type 1 subfamily.</text>
</comment>
<dbReference type="Gene3D" id="1.10.730.20">
    <property type="match status" value="1"/>
</dbReference>
<evidence type="ECO:0000256" key="9">
    <source>
        <dbReference type="ARBA" id="ARBA00048359"/>
    </source>
</evidence>
<feature type="domain" description="Aminoacyl-tRNA synthetase class Ia" evidence="11">
    <location>
        <begin position="27"/>
        <end position="625"/>
    </location>
</feature>
<dbReference type="InterPro" id="IPR050081">
    <property type="entry name" value="Ile-tRNA_ligase"/>
</dbReference>
<dbReference type="GO" id="GO:0004822">
    <property type="term" value="F:isoleucine-tRNA ligase activity"/>
    <property type="evidence" value="ECO:0007669"/>
    <property type="project" value="UniProtKB-UniRule"/>
</dbReference>
<evidence type="ECO:0000313" key="14">
    <source>
        <dbReference type="Proteomes" id="UP000289557"/>
    </source>
</evidence>
<comment type="subcellular location">
    <subcellularLocation>
        <location evidence="10">Cytoplasm</location>
    </subcellularLocation>
</comment>
<dbReference type="GO" id="GO:0008270">
    <property type="term" value="F:zinc ion binding"/>
    <property type="evidence" value="ECO:0007669"/>
    <property type="project" value="UniProtKB-UniRule"/>
</dbReference>
<dbReference type="GO" id="GO:0006428">
    <property type="term" value="P:isoleucyl-tRNA aminoacylation"/>
    <property type="evidence" value="ECO:0007669"/>
    <property type="project" value="UniProtKB-UniRule"/>
</dbReference>
<evidence type="ECO:0000313" key="13">
    <source>
        <dbReference type="EMBL" id="VEU56935.1"/>
    </source>
</evidence>
<dbReference type="PANTHER" id="PTHR42765:SF1">
    <property type="entry name" value="ISOLEUCINE--TRNA LIGASE, MITOCHONDRIAL"/>
    <property type="match status" value="1"/>
</dbReference>
<evidence type="ECO:0000256" key="6">
    <source>
        <dbReference type="ARBA" id="ARBA00022917"/>
    </source>
</evidence>
<keyword evidence="6 10" id="KW-0648">Protein biosynthesis</keyword>
<sequence>MNLKKTLLMPQTAFEMQGKLTTKEQQFQAFWQSKRIYQKLHRQNKDKPQKILHDGPPYANGNIHVGHALNKILKDFVLRSWNLQGFGTVFIPGWDCHGLPIEHAVSKKDPQHYASLSLSEKRDLCKQFALSQIAIQKAQFQRLGLLNDFSKYYKTIDESFQQNELDLFLQAVKKDLIFQALKPTYWSPVSRTSLAEAEIEYKEVKTIGLYLTFTVVQSAVLNSGTKLLVWTTTPWTLPTNQAIAVHPQFEYLLFTYNNEQYVVLASLFESLKTKFGWTDAIQVQTISGSQLQNTTYKHCLYDKVNPVLLGNHVLCNEGTGLVHTSPAYGLDDFYLCKQNKLNEALVSLDEKGVFNDTLNDPVLTGLFYLKANDVIIERLKQHHNFVFSESFLHREPHDWRSKTPVIYRASKQLFIKTKSIQSKLKRQIKRVKFVNNKNKERLQEMLLQRAEWCISRQRVWGLPIPLIYADNQPLLDVTTIKYTIQQLKKYGIDSWFEKDINFFLNPKKIQPGVEYKKETDTLEVWFDSGSTYNVLISNKLNFPADLYLEGSDQYRGWFNSSASCGIIQTDQLPFKSLISHGFTLDEHGNKMSKSLGNVVDPLKLCDQYGADILRLWVTNVDWQVDNRIGDNIIKQIVEQYRRIRNSLLRFILGNLNHFNFGEMKDYRFALEDKIVIHKTNALVQELHQWLKQYNFLNCLKAINKFVLWLSGWYFEIIKDTLYCDAKTNPNRLAKQAVLNYIFTQLIGFLNIFIPHTAEDAWQNYLLPKKPVSVNLFAGPAMFKVANVKGLDRLHESFSAIKDRAYAAIEQARQNGVITKNNQVVLTLGVDSTSAIDQRLVKHLAVWLNVNQVNITNDPNEIKVEHTDQVMCERCWNFQTQIYPKKGHQLCARCFTFLKR</sequence>
<dbReference type="Gene3D" id="3.90.740.10">
    <property type="entry name" value="Valyl/Leucyl/Isoleucyl-tRNA synthetase, editing domain"/>
    <property type="match status" value="1"/>
</dbReference>
<dbReference type="GO" id="GO:0000049">
    <property type="term" value="F:tRNA binding"/>
    <property type="evidence" value="ECO:0007669"/>
    <property type="project" value="InterPro"/>
</dbReference>
<evidence type="ECO:0000256" key="5">
    <source>
        <dbReference type="ARBA" id="ARBA00022840"/>
    </source>
</evidence>
<keyword evidence="7 10" id="KW-0030">Aminoacyl-tRNA synthetase</keyword>
<dbReference type="Pfam" id="PF00133">
    <property type="entry name" value="tRNA-synt_1"/>
    <property type="match status" value="1"/>
</dbReference>
<dbReference type="GO" id="GO:0005524">
    <property type="term" value="F:ATP binding"/>
    <property type="evidence" value="ECO:0007669"/>
    <property type="project" value="UniProtKB-UniRule"/>
</dbReference>
<organism evidence="13 14">
    <name type="scientific">Mycoplasmoides pneumoniae</name>
    <name type="common">Mycoplasma pneumoniae</name>
    <dbReference type="NCBI Taxonomy" id="2104"/>
    <lineage>
        <taxon>Bacteria</taxon>
        <taxon>Bacillati</taxon>
        <taxon>Mycoplasmatota</taxon>
        <taxon>Mycoplasmoidales</taxon>
        <taxon>Mycoplasmoidaceae</taxon>
        <taxon>Mycoplasmoides</taxon>
    </lineage>
</organism>
<evidence type="ECO:0000256" key="8">
    <source>
        <dbReference type="ARBA" id="ARBA00025217"/>
    </source>
</evidence>
<dbReference type="InterPro" id="IPR009080">
    <property type="entry name" value="tRNAsynth_Ia_anticodon-bd"/>
</dbReference>
<comment type="subunit">
    <text evidence="10">Monomer.</text>
</comment>
<dbReference type="SUPFAM" id="SSF47323">
    <property type="entry name" value="Anticodon-binding domain of a subclass of class I aminoacyl-tRNA synthetases"/>
    <property type="match status" value="1"/>
</dbReference>
<dbReference type="InterPro" id="IPR001412">
    <property type="entry name" value="aa-tRNA-synth_I_CS"/>
</dbReference>
<feature type="binding site" evidence="10">
    <location>
        <position position="874"/>
    </location>
    <ligand>
        <name>Zn(2+)</name>
        <dbReference type="ChEBI" id="CHEBI:29105"/>
    </ligand>
</feature>
<dbReference type="Gene3D" id="3.40.50.620">
    <property type="entry name" value="HUPs"/>
    <property type="match status" value="2"/>
</dbReference>
<dbReference type="InterPro" id="IPR002301">
    <property type="entry name" value="Ile-tRNA-ligase"/>
</dbReference>
<dbReference type="InterPro" id="IPR014729">
    <property type="entry name" value="Rossmann-like_a/b/a_fold"/>
</dbReference>
<dbReference type="HAMAP" id="MF_02002">
    <property type="entry name" value="Ile_tRNA_synth_type1"/>
    <property type="match status" value="1"/>
</dbReference>
<dbReference type="AlphaFoldDB" id="A0AAN4XFA2"/>
<feature type="binding site" evidence="10">
    <location>
        <position position="893"/>
    </location>
    <ligand>
        <name>Zn(2+)</name>
        <dbReference type="ChEBI" id="CHEBI:29105"/>
    </ligand>
</feature>
<protein>
    <recommendedName>
        <fullName evidence="10">Isoleucine--tRNA ligase</fullName>
        <ecNumber evidence="10">6.1.1.5</ecNumber>
    </recommendedName>
    <alternativeName>
        <fullName evidence="10">Isoleucyl-tRNA synthetase</fullName>
        <shortName evidence="10">IleRS</shortName>
    </alternativeName>
</protein>
<evidence type="ECO:0000259" key="11">
    <source>
        <dbReference type="Pfam" id="PF00133"/>
    </source>
</evidence>
<dbReference type="SUPFAM" id="SSF52374">
    <property type="entry name" value="Nucleotidylyl transferase"/>
    <property type="match status" value="1"/>
</dbReference>
<evidence type="ECO:0000256" key="10">
    <source>
        <dbReference type="HAMAP-Rule" id="MF_02002"/>
    </source>
</evidence>
<feature type="short sequence motif" description="'KMSKS' region" evidence="10">
    <location>
        <begin position="590"/>
        <end position="594"/>
    </location>
</feature>
<feature type="short sequence motif" description="'HIGH' region" evidence="10">
    <location>
        <begin position="57"/>
        <end position="67"/>
    </location>
</feature>
<feature type="binding site" evidence="10">
    <location>
        <position position="549"/>
    </location>
    <ligand>
        <name>L-isoleucyl-5'-AMP</name>
        <dbReference type="ChEBI" id="CHEBI:178002"/>
    </ligand>
</feature>
<comment type="domain">
    <text evidence="10">IleRS has two distinct active sites: one for aminoacylation and one for editing. The misactivated valine is translocated from the active site to the editing site, which sterically excludes the correctly activated isoleucine. The single editing site contains two valyl binding pockets, one specific for each substrate (Val-AMP or Val-tRNA(Ile)).</text>
</comment>
<dbReference type="PANTHER" id="PTHR42765">
    <property type="entry name" value="SOLEUCYL-TRNA SYNTHETASE"/>
    <property type="match status" value="1"/>
</dbReference>
<dbReference type="PRINTS" id="PR00984">
    <property type="entry name" value="TRNASYNTHILE"/>
</dbReference>
<reference evidence="13 14" key="1">
    <citation type="submission" date="2019-01" db="EMBL/GenBank/DDBJ databases">
        <authorList>
            <consortium name="Pathogen Informatics"/>
        </authorList>
    </citation>
    <scope>NUCLEOTIDE SEQUENCE [LARGE SCALE GENOMIC DNA]</scope>
    <source>
        <strain evidence="13 14">NCTC10119</strain>
    </source>
</reference>
<comment type="cofactor">
    <cofactor evidence="10">
        <name>Zn(2+)</name>
        <dbReference type="ChEBI" id="CHEBI:29105"/>
    </cofactor>
    <text evidence="10">Binds 1 zinc ion per subunit.</text>
</comment>
<evidence type="ECO:0000256" key="1">
    <source>
        <dbReference type="ARBA" id="ARBA00006887"/>
    </source>
</evidence>
<keyword evidence="2 10" id="KW-0963">Cytoplasm</keyword>
<dbReference type="GeneID" id="66608803"/>
<gene>
    <name evidence="10 13" type="primary">ileS</name>
    <name evidence="13" type="ORF">NCTC10119_00191</name>
</gene>
<comment type="function">
    <text evidence="8 10">Catalyzes the attachment of isoleucine to tRNA(Ile). As IleRS can inadvertently accommodate and process structurally similar amino acids such as valine, to avoid such errors it has two additional distinct tRNA(Ile)-dependent editing activities. One activity is designated as 'pretransfer' editing and involves the hydrolysis of activated Val-AMP. The other activity is designated 'posttransfer' editing and involves deacylation of mischarged Val-tRNA(Ile).</text>
</comment>
<keyword evidence="5 10" id="KW-0067">ATP-binding</keyword>
<dbReference type="InterPro" id="IPR023585">
    <property type="entry name" value="Ile-tRNA-ligase_type1"/>
</dbReference>
<dbReference type="GO" id="GO:0002161">
    <property type="term" value="F:aminoacyl-tRNA deacylase activity"/>
    <property type="evidence" value="ECO:0007669"/>
    <property type="project" value="InterPro"/>
</dbReference>
<feature type="binding site" evidence="10">
    <location>
        <position position="593"/>
    </location>
    <ligand>
        <name>ATP</name>
        <dbReference type="ChEBI" id="CHEBI:30616"/>
    </ligand>
</feature>
<keyword evidence="4 10" id="KW-0547">Nucleotide-binding</keyword>
<feature type="domain" description="Methionyl/Valyl/Leucyl/Isoleucyl-tRNA synthetase anticodon-binding" evidence="12">
    <location>
        <begin position="672"/>
        <end position="823"/>
    </location>
</feature>
<evidence type="ECO:0000256" key="2">
    <source>
        <dbReference type="ARBA" id="ARBA00022490"/>
    </source>
</evidence>
<dbReference type="InterPro" id="IPR002300">
    <property type="entry name" value="aa-tRNA-synth_Ia"/>
</dbReference>
<dbReference type="NCBIfam" id="TIGR00392">
    <property type="entry name" value="ileS"/>
    <property type="match status" value="1"/>
</dbReference>
<proteinExistence type="inferred from homology"/>
<dbReference type="Proteomes" id="UP000289557">
    <property type="component" value="Chromosome"/>
</dbReference>
<dbReference type="EMBL" id="LR214945">
    <property type="protein sequence ID" value="VEU56935.1"/>
    <property type="molecule type" value="Genomic_DNA"/>
</dbReference>
<keyword evidence="10" id="KW-0862">Zinc</keyword>
<evidence type="ECO:0000256" key="3">
    <source>
        <dbReference type="ARBA" id="ARBA00022598"/>
    </source>
</evidence>
<evidence type="ECO:0000259" key="12">
    <source>
        <dbReference type="Pfam" id="PF08264"/>
    </source>
</evidence>
<evidence type="ECO:0000256" key="4">
    <source>
        <dbReference type="ARBA" id="ARBA00022741"/>
    </source>
</evidence>
<evidence type="ECO:0000256" key="7">
    <source>
        <dbReference type="ARBA" id="ARBA00023146"/>
    </source>
</evidence>
<dbReference type="SUPFAM" id="SSF50677">
    <property type="entry name" value="ValRS/IleRS/LeuRS editing domain"/>
    <property type="match status" value="1"/>
</dbReference>
<accession>A0AAN4XFA2</accession>
<dbReference type="PROSITE" id="PS00178">
    <property type="entry name" value="AA_TRNA_LIGASE_I"/>
    <property type="match status" value="1"/>
</dbReference>
<keyword evidence="10" id="KW-0479">Metal-binding</keyword>
<name>A0AAN4XFA2_MYCPM</name>
<dbReference type="EC" id="6.1.1.5" evidence="10"/>